<proteinExistence type="predicted"/>
<protein>
    <submittedName>
        <fullName evidence="2">Uncharacterized protein</fullName>
    </submittedName>
</protein>
<dbReference type="AlphaFoldDB" id="A0A6J4KHQ3"/>
<feature type="non-terminal residue" evidence="2">
    <location>
        <position position="1"/>
    </location>
</feature>
<accession>A0A6J4KHQ3</accession>
<feature type="compositionally biased region" description="Polar residues" evidence="1">
    <location>
        <begin position="1"/>
        <end position="10"/>
    </location>
</feature>
<feature type="non-terminal residue" evidence="2">
    <location>
        <position position="55"/>
    </location>
</feature>
<dbReference type="EMBL" id="CADCTU010000270">
    <property type="protein sequence ID" value="CAA9306355.1"/>
    <property type="molecule type" value="Genomic_DNA"/>
</dbReference>
<organism evidence="2">
    <name type="scientific">uncultured Gemmatimonadaceae bacterium</name>
    <dbReference type="NCBI Taxonomy" id="246130"/>
    <lineage>
        <taxon>Bacteria</taxon>
        <taxon>Pseudomonadati</taxon>
        <taxon>Gemmatimonadota</taxon>
        <taxon>Gemmatimonadia</taxon>
        <taxon>Gemmatimonadales</taxon>
        <taxon>Gemmatimonadaceae</taxon>
        <taxon>environmental samples</taxon>
    </lineage>
</organism>
<feature type="compositionally biased region" description="Basic residues" evidence="1">
    <location>
        <begin position="12"/>
        <end position="28"/>
    </location>
</feature>
<reference evidence="2" key="1">
    <citation type="submission" date="2020-02" db="EMBL/GenBank/DDBJ databases">
        <authorList>
            <person name="Meier V. D."/>
        </authorList>
    </citation>
    <scope>NUCLEOTIDE SEQUENCE</scope>
    <source>
        <strain evidence="2">AVDCRST_MAG11</strain>
    </source>
</reference>
<feature type="compositionally biased region" description="Low complexity" evidence="1">
    <location>
        <begin position="44"/>
        <end position="55"/>
    </location>
</feature>
<evidence type="ECO:0000256" key="1">
    <source>
        <dbReference type="SAM" id="MobiDB-lite"/>
    </source>
</evidence>
<sequence length="55" mass="6142">CDSPLSCSPQRRSPRNSLRTRRPPRRRPRDSPRCSPSHARRARAAGGCRCAAASR</sequence>
<evidence type="ECO:0000313" key="2">
    <source>
        <dbReference type="EMBL" id="CAA9306355.1"/>
    </source>
</evidence>
<name>A0A6J4KHQ3_9BACT</name>
<feature type="region of interest" description="Disordered" evidence="1">
    <location>
        <begin position="1"/>
        <end position="55"/>
    </location>
</feature>
<gene>
    <name evidence="2" type="ORF">AVDCRST_MAG11-1171</name>
</gene>